<evidence type="ECO:0000313" key="1">
    <source>
        <dbReference type="EMBL" id="SNW62255.1"/>
    </source>
</evidence>
<keyword evidence="2" id="KW-1185">Reference proteome</keyword>
<proteinExistence type="predicted"/>
<dbReference type="KEGG" id="vg:35382130"/>
<accession>A0A2I2L3X4</accession>
<protein>
    <submittedName>
        <fullName evidence="1">Uncharacterized protein</fullName>
    </submittedName>
</protein>
<dbReference type="RefSeq" id="YP_009448557.1">
    <property type="nucleotide sequence ID" value="NC_036594.1"/>
</dbReference>
<name>A0A2I2L3X4_9VIRU</name>
<sequence length="66" mass="7865">MERFLDIFEYERREDGEQNSIFYNCKFLKDYGKCKAQDVVYSLSISLTLYIFAKDDILEGEVTSYL</sequence>
<reference evidence="1" key="1">
    <citation type="submission" date="2017-08" db="EMBL/GenBank/DDBJ databases">
        <authorList>
            <consortium name="Urmite Genomes"/>
        </authorList>
    </citation>
    <scope>NUCLEOTIDE SEQUENCE [LARGE SCALE GENOMIC DNA]</scope>
    <source>
        <strain evidence="1">IHUMI-LCC2</strain>
    </source>
</reference>
<dbReference type="GeneID" id="35382130"/>
<evidence type="ECO:0000313" key="2">
    <source>
        <dbReference type="Proteomes" id="UP000236316"/>
    </source>
</evidence>
<gene>
    <name evidence="1" type="ORF">ORPV_351</name>
</gene>
<dbReference type="Proteomes" id="UP000236316">
    <property type="component" value="Segment"/>
</dbReference>
<dbReference type="EMBL" id="LT906555">
    <property type="protein sequence ID" value="SNW62255.1"/>
    <property type="molecule type" value="Genomic_DNA"/>
</dbReference>
<organism evidence="1">
    <name type="scientific">Orpheovirus IHUMI-LCC2</name>
    <dbReference type="NCBI Taxonomy" id="2023057"/>
    <lineage>
        <taxon>Viruses</taxon>
        <taxon>Varidnaviria</taxon>
        <taxon>Bamfordvirae</taxon>
        <taxon>Nucleocytoviricota</taxon>
        <taxon>Megaviricetes</taxon>
        <taxon>Pimascovirales</taxon>
        <taxon>Ocovirineae</taxon>
        <taxon>Orpheoviridae</taxon>
        <taxon>Alphaorpheovirus</taxon>
        <taxon>Alphaorpheovirus massiliense</taxon>
    </lineage>
</organism>